<evidence type="ECO:0008006" key="3">
    <source>
        <dbReference type="Google" id="ProtNLM"/>
    </source>
</evidence>
<sequence length="188" mass="21827">MKKVLIVAMMLTIVTGYAEGIKDGTPAIRMTKFEFLDVKKGYQLTLKDSQGVILHKEVISGQGKYAKHFDLTALEDGYYTIELDKDVEILVKPFKIDANKVTFLTYRDSRVFKPMARLDNNQLYVSQLALDNEPLKVELYYNDEIIYKDELEGDKILERVYALSKEQKGDYYIRMTSGKRRFAEHFTL</sequence>
<name>A0ABT0H3Z5_9FLAO</name>
<dbReference type="RefSeq" id="WP_248411525.1">
    <property type="nucleotide sequence ID" value="NZ_JALPQF010000001.1"/>
</dbReference>
<evidence type="ECO:0000313" key="2">
    <source>
        <dbReference type="Proteomes" id="UP001203687"/>
    </source>
</evidence>
<dbReference type="Proteomes" id="UP001203687">
    <property type="component" value="Unassembled WGS sequence"/>
</dbReference>
<proteinExistence type="predicted"/>
<organism evidence="1 2">
    <name type="scientific">Psychroserpens algicola</name>
    <dbReference type="NCBI Taxonomy" id="1719034"/>
    <lineage>
        <taxon>Bacteria</taxon>
        <taxon>Pseudomonadati</taxon>
        <taxon>Bacteroidota</taxon>
        <taxon>Flavobacteriia</taxon>
        <taxon>Flavobacteriales</taxon>
        <taxon>Flavobacteriaceae</taxon>
        <taxon>Psychroserpens</taxon>
    </lineage>
</organism>
<dbReference type="EMBL" id="JALPQF010000001">
    <property type="protein sequence ID" value="MCK8479100.1"/>
    <property type="molecule type" value="Genomic_DNA"/>
</dbReference>
<evidence type="ECO:0000313" key="1">
    <source>
        <dbReference type="EMBL" id="MCK8479100.1"/>
    </source>
</evidence>
<gene>
    <name evidence="1" type="ORF">MUY34_00635</name>
</gene>
<keyword evidence="2" id="KW-1185">Reference proteome</keyword>
<comment type="caution">
    <text evidence="1">The sequence shown here is derived from an EMBL/GenBank/DDBJ whole genome shotgun (WGS) entry which is preliminary data.</text>
</comment>
<reference evidence="1" key="1">
    <citation type="submission" date="2022-04" db="EMBL/GenBank/DDBJ databases">
        <authorList>
            <person name="Ren T."/>
        </authorList>
    </citation>
    <scope>NUCLEOTIDE SEQUENCE</scope>
    <source>
        <strain evidence="1">F63249</strain>
    </source>
</reference>
<accession>A0ABT0H3Z5</accession>
<protein>
    <recommendedName>
        <fullName evidence="3">Secreted protein (Por secretion system target)</fullName>
    </recommendedName>
</protein>